<evidence type="ECO:0000313" key="2">
    <source>
        <dbReference type="Proteomes" id="UP000821865"/>
    </source>
</evidence>
<sequence length="237" mass="25680">MAQPAKRAKYAAKDLATKVKILKALKDGASREQVMRQFDVKRSTLSTYVKNEAQIMEAFQGEKVHAGRKRLRTAAHPQLEEALLQWIAAAQVVANCFKHSGFVRPETCESPQPAVQEEEGDDIAFAGLLPSKVQLADYVAIDDGVALAGQLTDDDIISGALGAADEASDEDDPCGELRPVRRTAKEAADALAVLEEFCYDVPGNTLALEGLLHARKLVLSAQLAAKKQTSITDFFTK</sequence>
<protein>
    <submittedName>
        <fullName evidence="1">Uncharacterized protein</fullName>
    </submittedName>
</protein>
<reference evidence="1" key="1">
    <citation type="submission" date="2020-05" db="EMBL/GenBank/DDBJ databases">
        <title>Large-scale comparative analyses of tick genomes elucidate their genetic diversity and vector capacities.</title>
        <authorList>
            <person name="Jia N."/>
            <person name="Wang J."/>
            <person name="Shi W."/>
            <person name="Du L."/>
            <person name="Sun Y."/>
            <person name="Zhan W."/>
            <person name="Jiang J."/>
            <person name="Wang Q."/>
            <person name="Zhang B."/>
            <person name="Ji P."/>
            <person name="Sakyi L.B."/>
            <person name="Cui X."/>
            <person name="Yuan T."/>
            <person name="Jiang B."/>
            <person name="Yang W."/>
            <person name="Lam T.T.-Y."/>
            <person name="Chang Q."/>
            <person name="Ding S."/>
            <person name="Wang X."/>
            <person name="Zhu J."/>
            <person name="Ruan X."/>
            <person name="Zhao L."/>
            <person name="Wei J."/>
            <person name="Que T."/>
            <person name="Du C."/>
            <person name="Cheng J."/>
            <person name="Dai P."/>
            <person name="Han X."/>
            <person name="Huang E."/>
            <person name="Gao Y."/>
            <person name="Liu J."/>
            <person name="Shao H."/>
            <person name="Ye R."/>
            <person name="Li L."/>
            <person name="Wei W."/>
            <person name="Wang X."/>
            <person name="Wang C."/>
            <person name="Yang T."/>
            <person name="Huo Q."/>
            <person name="Li W."/>
            <person name="Guo W."/>
            <person name="Chen H."/>
            <person name="Zhou L."/>
            <person name="Ni X."/>
            <person name="Tian J."/>
            <person name="Zhou Y."/>
            <person name="Sheng Y."/>
            <person name="Liu T."/>
            <person name="Pan Y."/>
            <person name="Xia L."/>
            <person name="Li J."/>
            <person name="Zhao F."/>
            <person name="Cao W."/>
        </authorList>
    </citation>
    <scope>NUCLEOTIDE SEQUENCE</scope>
    <source>
        <strain evidence="1">Dsil-2018</strain>
    </source>
</reference>
<evidence type="ECO:0000313" key="1">
    <source>
        <dbReference type="EMBL" id="KAH7950091.1"/>
    </source>
</evidence>
<comment type="caution">
    <text evidence="1">The sequence shown here is derived from an EMBL/GenBank/DDBJ whole genome shotgun (WGS) entry which is preliminary data.</text>
</comment>
<name>A0ACB8CSH0_DERSI</name>
<accession>A0ACB8CSH0</accession>
<dbReference type="Proteomes" id="UP000821865">
    <property type="component" value="Chromosome 5"/>
</dbReference>
<organism evidence="1 2">
    <name type="scientific">Dermacentor silvarum</name>
    <name type="common">Tick</name>
    <dbReference type="NCBI Taxonomy" id="543639"/>
    <lineage>
        <taxon>Eukaryota</taxon>
        <taxon>Metazoa</taxon>
        <taxon>Ecdysozoa</taxon>
        <taxon>Arthropoda</taxon>
        <taxon>Chelicerata</taxon>
        <taxon>Arachnida</taxon>
        <taxon>Acari</taxon>
        <taxon>Parasitiformes</taxon>
        <taxon>Ixodida</taxon>
        <taxon>Ixodoidea</taxon>
        <taxon>Ixodidae</taxon>
        <taxon>Rhipicephalinae</taxon>
        <taxon>Dermacentor</taxon>
    </lineage>
</organism>
<dbReference type="EMBL" id="CM023474">
    <property type="protein sequence ID" value="KAH7950091.1"/>
    <property type="molecule type" value="Genomic_DNA"/>
</dbReference>
<proteinExistence type="predicted"/>
<keyword evidence="2" id="KW-1185">Reference proteome</keyword>
<gene>
    <name evidence="1" type="ORF">HPB49_019523</name>
</gene>